<name>A0AAW7X827_9GAMM</name>
<dbReference type="RefSeq" id="WP_303492573.1">
    <property type="nucleotide sequence ID" value="NZ_JAUOPB010000006.1"/>
</dbReference>
<dbReference type="InterPro" id="IPR000917">
    <property type="entry name" value="Sulfatase_N"/>
</dbReference>
<evidence type="ECO:0000259" key="6">
    <source>
        <dbReference type="Pfam" id="PF00884"/>
    </source>
</evidence>
<comment type="caution">
    <text evidence="7">The sequence shown here is derived from an EMBL/GenBank/DDBJ whole genome shotgun (WGS) entry which is preliminary data.</text>
</comment>
<dbReference type="SUPFAM" id="SSF53649">
    <property type="entry name" value="Alkaline phosphatase-like"/>
    <property type="match status" value="1"/>
</dbReference>
<evidence type="ECO:0000256" key="4">
    <source>
        <dbReference type="ARBA" id="ARBA00022837"/>
    </source>
</evidence>
<accession>A0AAW7X827</accession>
<sequence length="615" mass="68832">MFLRFSLLLLLLAVFQSVFADDKPNVLLVLTDDQGWGDVAFNGNSVVSTPNIDSLFTRGVSFERFYVSPVCSPTRASLLTGRHSLATGVFSVTRGGEKMPTSEITLAEYLKSAGYRTGLFGKWHNGLQYPYNPMGQGFDTFYGFADGHTTRYVDSVVQHNHQFEPYKGYLPNLLTEQAMHFMADNTQPFFAYLSFNTPHSPFVLPNKYFDKYKKMGQSDLDASIYGMVENIDWNLGRVFAQLRKSKQLDNTIIIFLSDNGPAFPHGHHRYNGNMKGWKGKVDEGGVRVPFSIWWPGHIEGGKQIKQPAQHIDVVPTLTSLLNIATPTLHGVDLSALLMKSHNAKPATPTLRNRLLFTHHFHNTTRPSQTAIQKSPAAVRDNQWLATLDNNNTWQLYDLINDPNQQVDLAKAQPNKVNEFANAYSQWFNQTTRTHGPYTPLPIEIGHSVAPITEFPAHEASITQEGLDYFHHAGWSHDWLTAITKNKTSQQSGTATWPIKIVTAGEYAVEILYSTPQGAFDGDVNIAINTSSEKQTLIATNIKNHVAQQVDSTRRYETGEAAELTWARHRMAKAVFKKGEGSVSVSYTTDKNGNDLYIKAIEITKIEKQTDGSLNN</sequence>
<dbReference type="Pfam" id="PF00884">
    <property type="entry name" value="Sulfatase"/>
    <property type="match status" value="1"/>
</dbReference>
<evidence type="ECO:0000313" key="7">
    <source>
        <dbReference type="EMBL" id="MDO6422622.1"/>
    </source>
</evidence>
<gene>
    <name evidence="7" type="ORF">Q4521_09065</name>
</gene>
<dbReference type="InterPro" id="IPR024607">
    <property type="entry name" value="Sulfatase_CS"/>
</dbReference>
<keyword evidence="4" id="KW-0106">Calcium</keyword>
<dbReference type="Gene3D" id="3.30.1120.10">
    <property type="match status" value="1"/>
</dbReference>
<dbReference type="EMBL" id="JAUOPB010000006">
    <property type="protein sequence ID" value="MDO6422622.1"/>
    <property type="molecule type" value="Genomic_DNA"/>
</dbReference>
<dbReference type="InterPro" id="IPR050738">
    <property type="entry name" value="Sulfatase"/>
</dbReference>
<organism evidence="7 8">
    <name type="scientific">Saccharophagus degradans</name>
    <dbReference type="NCBI Taxonomy" id="86304"/>
    <lineage>
        <taxon>Bacteria</taxon>
        <taxon>Pseudomonadati</taxon>
        <taxon>Pseudomonadota</taxon>
        <taxon>Gammaproteobacteria</taxon>
        <taxon>Cellvibrionales</taxon>
        <taxon>Cellvibrionaceae</taxon>
        <taxon>Saccharophagus</taxon>
    </lineage>
</organism>
<dbReference type="Proteomes" id="UP001169760">
    <property type="component" value="Unassembled WGS sequence"/>
</dbReference>
<evidence type="ECO:0000313" key="8">
    <source>
        <dbReference type="Proteomes" id="UP001169760"/>
    </source>
</evidence>
<dbReference type="PROSITE" id="PS00523">
    <property type="entry name" value="SULFATASE_1"/>
    <property type="match status" value="1"/>
</dbReference>
<dbReference type="GO" id="GO:0004065">
    <property type="term" value="F:arylsulfatase activity"/>
    <property type="evidence" value="ECO:0007669"/>
    <property type="project" value="TreeGrafter"/>
</dbReference>
<dbReference type="CDD" id="cd16146">
    <property type="entry name" value="ARS_like"/>
    <property type="match status" value="1"/>
</dbReference>
<evidence type="ECO:0000256" key="5">
    <source>
        <dbReference type="SAM" id="SignalP"/>
    </source>
</evidence>
<feature type="chain" id="PRO_5043667277" evidence="5">
    <location>
        <begin position="21"/>
        <end position="615"/>
    </location>
</feature>
<keyword evidence="5" id="KW-0732">Signal</keyword>
<comment type="similarity">
    <text evidence="1">Belongs to the sulfatase family.</text>
</comment>
<protein>
    <submittedName>
        <fullName evidence="7">Arylsulfatase</fullName>
    </submittedName>
</protein>
<dbReference type="InterPro" id="IPR017850">
    <property type="entry name" value="Alkaline_phosphatase_core_sf"/>
</dbReference>
<dbReference type="PANTHER" id="PTHR42693">
    <property type="entry name" value="ARYLSULFATASE FAMILY MEMBER"/>
    <property type="match status" value="1"/>
</dbReference>
<evidence type="ECO:0000256" key="1">
    <source>
        <dbReference type="ARBA" id="ARBA00008779"/>
    </source>
</evidence>
<keyword evidence="3" id="KW-0378">Hydrolase</keyword>
<reference evidence="7" key="1">
    <citation type="submission" date="2023-07" db="EMBL/GenBank/DDBJ databases">
        <title>Genome content predicts the carbon catabolic preferences of heterotrophic bacteria.</title>
        <authorList>
            <person name="Gralka M."/>
        </authorList>
    </citation>
    <scope>NUCLEOTIDE SEQUENCE</scope>
    <source>
        <strain evidence="7">I3M17_2</strain>
    </source>
</reference>
<evidence type="ECO:0000256" key="3">
    <source>
        <dbReference type="ARBA" id="ARBA00022801"/>
    </source>
</evidence>
<dbReference type="Gene3D" id="3.40.720.10">
    <property type="entry name" value="Alkaline Phosphatase, subunit A"/>
    <property type="match status" value="1"/>
</dbReference>
<feature type="signal peptide" evidence="5">
    <location>
        <begin position="1"/>
        <end position="20"/>
    </location>
</feature>
<proteinExistence type="inferred from homology"/>
<dbReference type="AlphaFoldDB" id="A0AAW7X827"/>
<keyword evidence="2" id="KW-0479">Metal-binding</keyword>
<evidence type="ECO:0000256" key="2">
    <source>
        <dbReference type="ARBA" id="ARBA00022723"/>
    </source>
</evidence>
<dbReference type="GO" id="GO:0046872">
    <property type="term" value="F:metal ion binding"/>
    <property type="evidence" value="ECO:0007669"/>
    <property type="project" value="UniProtKB-KW"/>
</dbReference>
<feature type="domain" description="Sulfatase N-terminal" evidence="6">
    <location>
        <begin position="24"/>
        <end position="323"/>
    </location>
</feature>
<dbReference type="PANTHER" id="PTHR42693:SF53">
    <property type="entry name" value="ENDO-4-O-SULFATASE"/>
    <property type="match status" value="1"/>
</dbReference>